<keyword evidence="1 8" id="KW-0444">Lipid biosynthesis</keyword>
<gene>
    <name evidence="8 10" type="primary">acpS</name>
    <name evidence="10" type="ORF">HPC62_22520</name>
</gene>
<evidence type="ECO:0000313" key="10">
    <source>
        <dbReference type="EMBL" id="QKD84590.1"/>
    </source>
</evidence>
<keyword evidence="3 8" id="KW-0479">Metal-binding</keyword>
<dbReference type="GO" id="GO:0000287">
    <property type="term" value="F:magnesium ion binding"/>
    <property type="evidence" value="ECO:0007669"/>
    <property type="project" value="UniProtKB-UniRule"/>
</dbReference>
<evidence type="ECO:0000256" key="3">
    <source>
        <dbReference type="ARBA" id="ARBA00022723"/>
    </source>
</evidence>
<evidence type="ECO:0000256" key="1">
    <source>
        <dbReference type="ARBA" id="ARBA00022516"/>
    </source>
</evidence>
<evidence type="ECO:0000256" key="7">
    <source>
        <dbReference type="ARBA" id="ARBA00023160"/>
    </source>
</evidence>
<evidence type="ECO:0000256" key="2">
    <source>
        <dbReference type="ARBA" id="ARBA00022679"/>
    </source>
</evidence>
<evidence type="ECO:0000313" key="11">
    <source>
        <dbReference type="Proteomes" id="UP000505210"/>
    </source>
</evidence>
<keyword evidence="6 8" id="KW-0443">Lipid metabolism</keyword>
<dbReference type="AlphaFoldDB" id="A0A6M8BK34"/>
<evidence type="ECO:0000256" key="6">
    <source>
        <dbReference type="ARBA" id="ARBA00023098"/>
    </source>
</evidence>
<sequence>MHFEARLNISPNISLGTDIVHIPRIRALIDRFGDRFLKKVYTAIEQQDYWQACAQAIENQVGIARLAGRWAAKEAVVKAMGTGWRGIRYTDVEIQRQGNGAPTVCLHGTAAQWAACVGGGNWQLSLSHDGEYAIATAMFLGHRAK</sequence>
<dbReference type="GO" id="GO:0008897">
    <property type="term" value="F:holo-[acyl-carrier-protein] synthase activity"/>
    <property type="evidence" value="ECO:0007669"/>
    <property type="project" value="UniProtKB-UniRule"/>
</dbReference>
<comment type="subcellular location">
    <subcellularLocation>
        <location evidence="8">Cytoplasm</location>
    </subcellularLocation>
</comment>
<dbReference type="GO" id="GO:0005737">
    <property type="term" value="C:cytoplasm"/>
    <property type="evidence" value="ECO:0007669"/>
    <property type="project" value="UniProtKB-SubCell"/>
</dbReference>
<protein>
    <recommendedName>
        <fullName evidence="8">Holo-[acyl-carrier-protein] synthase</fullName>
        <shortName evidence="8">Holo-ACP synthase</shortName>
        <ecNumber evidence="8">2.7.8.7</ecNumber>
    </recommendedName>
    <alternativeName>
        <fullName evidence="8">4'-phosphopantetheinyl transferase AcpS</fullName>
    </alternativeName>
</protein>
<comment type="function">
    <text evidence="8">Transfers the 4'-phosphopantetheine moiety from coenzyme A to a Ser of acyl-carrier-protein.</text>
</comment>
<keyword evidence="8" id="KW-0963">Cytoplasm</keyword>
<comment type="similarity">
    <text evidence="8">Belongs to the P-Pant transferase superfamily. AcpS family.</text>
</comment>
<reference evidence="10 11" key="1">
    <citation type="submission" date="2020-05" db="EMBL/GenBank/DDBJ databases">
        <title>Complete genome sequence of of a novel Thermoleptolyngbya strain isolated from hot springs of Ganzi, Sichuan China.</title>
        <authorList>
            <person name="Tang J."/>
            <person name="Daroch M."/>
            <person name="Li L."/>
            <person name="Waleron K."/>
            <person name="Waleron M."/>
            <person name="Waleron M."/>
        </authorList>
    </citation>
    <scope>NUCLEOTIDE SEQUENCE [LARGE SCALE GENOMIC DNA]</scope>
    <source>
        <strain evidence="10 11">PKUAC-SCTA183</strain>
    </source>
</reference>
<name>A0A6M8BK34_9CYAN</name>
<evidence type="ECO:0000256" key="8">
    <source>
        <dbReference type="HAMAP-Rule" id="MF_00101"/>
    </source>
</evidence>
<dbReference type="Pfam" id="PF01648">
    <property type="entry name" value="ACPS"/>
    <property type="match status" value="1"/>
</dbReference>
<organism evidence="10 11">
    <name type="scientific">Thermoleptolyngbya sichuanensis A183</name>
    <dbReference type="NCBI Taxonomy" id="2737172"/>
    <lineage>
        <taxon>Bacteria</taxon>
        <taxon>Bacillati</taxon>
        <taxon>Cyanobacteriota</taxon>
        <taxon>Cyanophyceae</taxon>
        <taxon>Oculatellales</taxon>
        <taxon>Oculatellaceae</taxon>
        <taxon>Thermoleptolyngbya</taxon>
        <taxon>Thermoleptolyngbya sichuanensis</taxon>
    </lineage>
</organism>
<dbReference type="NCBIfam" id="TIGR00556">
    <property type="entry name" value="pantethn_trn"/>
    <property type="match status" value="1"/>
</dbReference>
<evidence type="ECO:0000256" key="5">
    <source>
        <dbReference type="ARBA" id="ARBA00022842"/>
    </source>
</evidence>
<keyword evidence="4 8" id="KW-0276">Fatty acid metabolism</keyword>
<feature type="binding site" evidence="8">
    <location>
        <position position="18"/>
    </location>
    <ligand>
        <name>Mg(2+)</name>
        <dbReference type="ChEBI" id="CHEBI:18420"/>
    </ligand>
</feature>
<dbReference type="EMBL" id="CP053661">
    <property type="protein sequence ID" value="QKD84590.1"/>
    <property type="molecule type" value="Genomic_DNA"/>
</dbReference>
<dbReference type="Gene3D" id="3.90.470.20">
    <property type="entry name" value="4'-phosphopantetheinyl transferase domain"/>
    <property type="match status" value="1"/>
</dbReference>
<keyword evidence="2 8" id="KW-0808">Transferase</keyword>
<dbReference type="KEGG" id="theu:HPC62_22520"/>
<keyword evidence="11" id="KW-1185">Reference proteome</keyword>
<dbReference type="Proteomes" id="UP000505210">
    <property type="component" value="Chromosome"/>
</dbReference>
<keyword evidence="5 8" id="KW-0460">Magnesium</keyword>
<keyword evidence="7 8" id="KW-0275">Fatty acid biosynthesis</keyword>
<evidence type="ECO:0000259" key="9">
    <source>
        <dbReference type="Pfam" id="PF01648"/>
    </source>
</evidence>
<dbReference type="InterPro" id="IPR008278">
    <property type="entry name" value="4-PPantetheinyl_Trfase_dom"/>
</dbReference>
<dbReference type="InterPro" id="IPR002582">
    <property type="entry name" value="ACPS"/>
</dbReference>
<proteinExistence type="inferred from homology"/>
<dbReference type="NCBIfam" id="TIGR00516">
    <property type="entry name" value="acpS"/>
    <property type="match status" value="1"/>
</dbReference>
<dbReference type="GO" id="GO:0006633">
    <property type="term" value="P:fatty acid biosynthetic process"/>
    <property type="evidence" value="ECO:0007669"/>
    <property type="project" value="UniProtKB-UniRule"/>
</dbReference>
<comment type="catalytic activity">
    <reaction evidence="8">
        <text>apo-[ACP] + CoA = holo-[ACP] + adenosine 3',5'-bisphosphate + H(+)</text>
        <dbReference type="Rhea" id="RHEA:12068"/>
        <dbReference type="Rhea" id="RHEA-COMP:9685"/>
        <dbReference type="Rhea" id="RHEA-COMP:9690"/>
        <dbReference type="ChEBI" id="CHEBI:15378"/>
        <dbReference type="ChEBI" id="CHEBI:29999"/>
        <dbReference type="ChEBI" id="CHEBI:57287"/>
        <dbReference type="ChEBI" id="CHEBI:58343"/>
        <dbReference type="ChEBI" id="CHEBI:64479"/>
        <dbReference type="EC" id="2.7.8.7"/>
    </reaction>
</comment>
<feature type="domain" description="4'-phosphopantetheinyl transferase" evidence="9">
    <location>
        <begin position="14"/>
        <end position="136"/>
    </location>
</feature>
<comment type="cofactor">
    <cofactor evidence="8">
        <name>Mg(2+)</name>
        <dbReference type="ChEBI" id="CHEBI:18420"/>
    </cofactor>
</comment>
<dbReference type="SUPFAM" id="SSF56214">
    <property type="entry name" value="4'-phosphopantetheinyl transferase"/>
    <property type="match status" value="1"/>
</dbReference>
<evidence type="ECO:0000256" key="4">
    <source>
        <dbReference type="ARBA" id="ARBA00022832"/>
    </source>
</evidence>
<dbReference type="EC" id="2.7.8.7" evidence="8"/>
<dbReference type="InterPro" id="IPR037143">
    <property type="entry name" value="4-PPantetheinyl_Trfase_dom_sf"/>
</dbReference>
<accession>A0A6M8BK34</accession>
<dbReference type="HAMAP" id="MF_00101">
    <property type="entry name" value="AcpS"/>
    <property type="match status" value="1"/>
</dbReference>
<dbReference type="InterPro" id="IPR004568">
    <property type="entry name" value="Ppantetheine-prot_Trfase_dom"/>
</dbReference>
<feature type="binding site" evidence="8">
    <location>
        <position position="74"/>
    </location>
    <ligand>
        <name>Mg(2+)</name>
        <dbReference type="ChEBI" id="CHEBI:18420"/>
    </ligand>
</feature>